<proteinExistence type="predicted"/>
<gene>
    <name evidence="1" type="ORF">SAMN05443551_1936</name>
</gene>
<dbReference type="RefSeq" id="WP_178346879.1">
    <property type="nucleotide sequence ID" value="NZ_FQXC01000002.1"/>
</dbReference>
<dbReference type="STRING" id="996342.SAMN05443551_1936"/>
<name>A0A1M5RYC2_9RHOB</name>
<dbReference type="AlphaFoldDB" id="A0A1M5RYC2"/>
<keyword evidence="2" id="KW-1185">Reference proteome</keyword>
<evidence type="ECO:0008006" key="3">
    <source>
        <dbReference type="Google" id="ProtNLM"/>
    </source>
</evidence>
<accession>A0A1M5RYC2</accession>
<protein>
    <recommendedName>
        <fullName evidence="3">Roadblock/LAMTOR2 domain-containing protein</fullName>
    </recommendedName>
</protein>
<reference evidence="1 2" key="1">
    <citation type="submission" date="2016-11" db="EMBL/GenBank/DDBJ databases">
        <authorList>
            <person name="Jaros S."/>
            <person name="Januszkiewicz K."/>
            <person name="Wedrychowicz H."/>
        </authorList>
    </citation>
    <scope>NUCLEOTIDE SEQUENCE [LARGE SCALE GENOMIC DNA]</scope>
    <source>
        <strain evidence="1 2">DSM 29431</strain>
    </source>
</reference>
<organism evidence="1 2">
    <name type="scientific">Marivita hallyeonensis</name>
    <dbReference type="NCBI Taxonomy" id="996342"/>
    <lineage>
        <taxon>Bacteria</taxon>
        <taxon>Pseudomonadati</taxon>
        <taxon>Pseudomonadota</taxon>
        <taxon>Alphaproteobacteria</taxon>
        <taxon>Rhodobacterales</taxon>
        <taxon>Roseobacteraceae</taxon>
        <taxon>Marivita</taxon>
    </lineage>
</organism>
<sequence length="125" mass="13699">MQLDEDLNAIKRKVGGCTLAAFGDLRTQLILRVVSDHRRSQESLDQMCAQAKRAFKTADALAKSQAATTAPSDHAIILTSNECHLFVRAPRNHSDVLMFACKDFSATEHLVSAARQMLQETALAS</sequence>
<dbReference type="EMBL" id="FQXC01000002">
    <property type="protein sequence ID" value="SHH31235.1"/>
    <property type="molecule type" value="Genomic_DNA"/>
</dbReference>
<evidence type="ECO:0000313" key="2">
    <source>
        <dbReference type="Proteomes" id="UP000184221"/>
    </source>
</evidence>
<dbReference type="Proteomes" id="UP000184221">
    <property type="component" value="Unassembled WGS sequence"/>
</dbReference>
<evidence type="ECO:0000313" key="1">
    <source>
        <dbReference type="EMBL" id="SHH31235.1"/>
    </source>
</evidence>